<sequence>MVYNGQLHGFTGDWLLQDSSFSGNNLLLWLNSEEAMLIHDDNFVSISQSYSFHNYSYIYICVTDEFHFTKHFMNIVE</sequence>
<dbReference type="STRING" id="6185.A0A095AKS4"/>
<accession>A0A095AKS4</accession>
<protein>
    <submittedName>
        <fullName evidence="1">Uncharacterized protein</fullName>
    </submittedName>
</protein>
<name>A0A095AKS4_SCHHA</name>
<gene>
    <name evidence="1" type="ORF">MS3_02923</name>
</gene>
<dbReference type="EMBL" id="KL250628">
    <property type="protein sequence ID" value="KGB34711.1"/>
    <property type="molecule type" value="Genomic_DNA"/>
</dbReference>
<reference evidence="1" key="1">
    <citation type="journal article" date="2012" name="Nat. Genet.">
        <title>Whole-genome sequence of Schistosoma haematobium.</title>
        <authorList>
            <person name="Young N.D."/>
            <person name="Jex A.R."/>
            <person name="Li B."/>
            <person name="Liu S."/>
            <person name="Yang L."/>
            <person name="Xiong Z."/>
            <person name="Li Y."/>
            <person name="Cantacessi C."/>
            <person name="Hall R.S."/>
            <person name="Xu X."/>
            <person name="Chen F."/>
            <person name="Wu X."/>
            <person name="Zerlotini A."/>
            <person name="Oliveira G."/>
            <person name="Hofmann A."/>
            <person name="Zhang G."/>
            <person name="Fang X."/>
            <person name="Kang Y."/>
            <person name="Campbell B.E."/>
            <person name="Loukas A."/>
            <person name="Ranganathan S."/>
            <person name="Rollinson D."/>
            <person name="Rinaldi G."/>
            <person name="Brindley P.J."/>
            <person name="Yang H."/>
            <person name="Wang J."/>
            <person name="Wang J."/>
            <person name="Gasser R.B."/>
        </authorList>
    </citation>
    <scope>NUCLEOTIDE SEQUENCE [LARGE SCALE GENOMIC DNA]</scope>
</reference>
<evidence type="ECO:0000313" key="1">
    <source>
        <dbReference type="EMBL" id="KGB34711.1"/>
    </source>
</evidence>
<proteinExistence type="predicted"/>
<dbReference type="AlphaFoldDB" id="A0A095AKS4"/>
<organism evidence="1">
    <name type="scientific">Schistosoma haematobium</name>
    <name type="common">Blood fluke</name>
    <dbReference type="NCBI Taxonomy" id="6185"/>
    <lineage>
        <taxon>Eukaryota</taxon>
        <taxon>Metazoa</taxon>
        <taxon>Spiralia</taxon>
        <taxon>Lophotrochozoa</taxon>
        <taxon>Platyhelminthes</taxon>
        <taxon>Trematoda</taxon>
        <taxon>Digenea</taxon>
        <taxon>Strigeidida</taxon>
        <taxon>Schistosomatoidea</taxon>
        <taxon>Schistosomatidae</taxon>
        <taxon>Schistosoma</taxon>
    </lineage>
</organism>